<feature type="binding site" evidence="7">
    <location>
        <position position="185"/>
    </location>
    <ligand>
        <name>[4Fe-4S] cluster</name>
        <dbReference type="ChEBI" id="CHEBI:49883"/>
        <label>2</label>
    </ligand>
</feature>
<evidence type="ECO:0000256" key="7">
    <source>
        <dbReference type="PIRSR" id="PIRSR036298-50"/>
    </source>
</evidence>
<dbReference type="InterPro" id="IPR017900">
    <property type="entry name" value="4Fe4S_Fe_S_CS"/>
</dbReference>
<dbReference type="Proteomes" id="UP000323337">
    <property type="component" value="Unassembled WGS sequence"/>
</dbReference>
<dbReference type="RefSeq" id="WP_303701811.1">
    <property type="nucleotide sequence ID" value="NZ_VSIV01000290.1"/>
</dbReference>
<dbReference type="SUPFAM" id="SSF54862">
    <property type="entry name" value="4Fe-4S ferredoxins"/>
    <property type="match status" value="1"/>
</dbReference>
<feature type="binding site" evidence="7">
    <location>
        <position position="189"/>
    </location>
    <ligand>
        <name>[4Fe-4S] cluster</name>
        <dbReference type="ChEBI" id="CHEBI:49883"/>
        <label>1</label>
    </ligand>
</feature>
<feature type="domain" description="4Fe-4S ferredoxin-type" evidence="9">
    <location>
        <begin position="39"/>
        <end position="69"/>
    </location>
</feature>
<keyword evidence="5 7" id="KW-0408">Iron</keyword>
<keyword evidence="3 7" id="KW-0479">Metal-binding</keyword>
<dbReference type="PANTHER" id="PTHR43545:SF1">
    <property type="entry name" value="HYDROGENASE-2 OPERON PROTEIN HYBA"/>
    <property type="match status" value="1"/>
</dbReference>
<evidence type="ECO:0000256" key="1">
    <source>
        <dbReference type="ARBA" id="ARBA00004196"/>
    </source>
</evidence>
<dbReference type="InterPro" id="IPR017896">
    <property type="entry name" value="4Fe4S_Fe-S-bd"/>
</dbReference>
<evidence type="ECO:0000313" key="11">
    <source>
        <dbReference type="Proteomes" id="UP000323337"/>
    </source>
</evidence>
<evidence type="ECO:0000256" key="2">
    <source>
        <dbReference type="ARBA" id="ARBA00022485"/>
    </source>
</evidence>
<evidence type="ECO:0000256" key="5">
    <source>
        <dbReference type="ARBA" id="ARBA00023004"/>
    </source>
</evidence>
<dbReference type="NCBIfam" id="NF008134">
    <property type="entry name" value="PRK10882.1"/>
    <property type="match status" value="1"/>
</dbReference>
<dbReference type="PROSITE" id="PS00198">
    <property type="entry name" value="4FE4S_FER_1"/>
    <property type="match status" value="1"/>
</dbReference>
<feature type="binding site" evidence="7">
    <location>
        <position position="143"/>
    </location>
    <ligand>
        <name>[4Fe-4S] cluster</name>
        <dbReference type="ChEBI" id="CHEBI:49883"/>
        <label>4</label>
    </ligand>
</feature>
<comment type="cofactor">
    <cofactor evidence="7">
        <name>[4Fe-4S] cluster</name>
        <dbReference type="ChEBI" id="CHEBI:49883"/>
    </cofactor>
    <text evidence="7">Binds 4 [4Fe-4S] clusters per subunit.</text>
</comment>
<feature type="binding site" evidence="7">
    <location>
        <position position="108"/>
    </location>
    <ligand>
        <name>[4Fe-4S] cluster</name>
        <dbReference type="ChEBI" id="CHEBI:49883"/>
        <label>3</label>
    </ligand>
</feature>
<comment type="caution">
    <text evidence="10">The sequence shown here is derived from an EMBL/GenBank/DDBJ whole genome shotgun (WGS) entry which is preliminary data.</text>
</comment>
<keyword evidence="6 7" id="KW-0411">Iron-sulfur</keyword>
<sequence length="297" mass="33152">MKKNRRDFLKICGISALSATVPAAANASNKKVFTDNEDFSMLYDSTICVGCKACVTTCKQVNDLASEQGKFDEENLWDSPEKLDSNTRTIIKLYKESPEKHAFVKKQCMHCAKPSCVSACPVSAMQKADNGIVFYDKDICIGCRYCLIACPYNIPKFEWKKPIPKIVKCDMCKFTNFKHKGITACAEVCPTEAILFGKRGDLIKIAKKRIKEHPDIYINHIYGEHEVGGANCIYLAGVNFNKLSFPNLPNPSAAALSENIQHTIYKGFIAPIALYGTLCFVAFRNRKSKKEGDNEQS</sequence>
<dbReference type="PIRSF" id="PIRSF036298">
    <property type="entry name" value="FDH_4Fe4S"/>
    <property type="match status" value="1"/>
</dbReference>
<dbReference type="InterPro" id="IPR006311">
    <property type="entry name" value="TAT_signal"/>
</dbReference>
<feature type="domain" description="4Fe-4S ferredoxin-type" evidence="9">
    <location>
        <begin position="99"/>
        <end position="130"/>
    </location>
</feature>
<organism evidence="10 11">
    <name type="scientific">Flexistipes sinusarabici</name>
    <dbReference type="NCBI Taxonomy" id="2352"/>
    <lineage>
        <taxon>Bacteria</taxon>
        <taxon>Pseudomonadati</taxon>
        <taxon>Deferribacterota</taxon>
        <taxon>Deferribacteres</taxon>
        <taxon>Deferribacterales</taxon>
        <taxon>Flexistipitaceae</taxon>
        <taxon>Flexistipes</taxon>
    </lineage>
</organism>
<evidence type="ECO:0000256" key="8">
    <source>
        <dbReference type="SAM" id="SignalP"/>
    </source>
</evidence>
<dbReference type="GO" id="GO:0015944">
    <property type="term" value="P:formate oxidation"/>
    <property type="evidence" value="ECO:0007669"/>
    <property type="project" value="InterPro"/>
</dbReference>
<evidence type="ECO:0000256" key="3">
    <source>
        <dbReference type="ARBA" id="ARBA00022723"/>
    </source>
</evidence>
<feature type="binding site" evidence="7">
    <location>
        <position position="169"/>
    </location>
    <ligand>
        <name>[4Fe-4S] cluster</name>
        <dbReference type="ChEBI" id="CHEBI:49883"/>
        <label>2</label>
    </ligand>
</feature>
<dbReference type="PROSITE" id="PS51318">
    <property type="entry name" value="TAT"/>
    <property type="match status" value="1"/>
</dbReference>
<feature type="binding site" evidence="7">
    <location>
        <position position="51"/>
    </location>
    <ligand>
        <name>[4Fe-4S] cluster</name>
        <dbReference type="ChEBI" id="CHEBI:49883"/>
        <label>1</label>
    </ligand>
</feature>
<feature type="binding site" evidence="7">
    <location>
        <position position="150"/>
    </location>
    <ligand>
        <name>[4Fe-4S] cluster</name>
        <dbReference type="ChEBI" id="CHEBI:49883"/>
        <label>3</label>
    </ligand>
</feature>
<feature type="chain" id="PRO_5022750318" evidence="8">
    <location>
        <begin position="28"/>
        <end position="297"/>
    </location>
</feature>
<dbReference type="Gene3D" id="3.30.70.20">
    <property type="match status" value="2"/>
</dbReference>
<dbReference type="GO" id="GO:0046872">
    <property type="term" value="F:metal ion binding"/>
    <property type="evidence" value="ECO:0007669"/>
    <property type="project" value="UniProtKB-KW"/>
</dbReference>
<evidence type="ECO:0000256" key="4">
    <source>
        <dbReference type="ARBA" id="ARBA00022737"/>
    </source>
</evidence>
<reference evidence="10 11" key="1">
    <citation type="submission" date="2019-08" db="EMBL/GenBank/DDBJ databases">
        <title>Genomic characterization of a novel candidate phylum (ARYD3) from a high temperature, high salinity tertiary oil reservoir in north central Oklahoma, USA.</title>
        <authorList>
            <person name="Youssef N.H."/>
            <person name="Yadav A."/>
            <person name="Elshahed M.S."/>
        </authorList>
    </citation>
    <scope>NUCLEOTIDE SEQUENCE [LARGE SCALE GENOMIC DNA]</scope>
    <source>
        <strain evidence="10">ARYD1</strain>
    </source>
</reference>
<feature type="signal peptide" evidence="8">
    <location>
        <begin position="1"/>
        <end position="27"/>
    </location>
</feature>
<feature type="binding site" evidence="7">
    <location>
        <position position="120"/>
    </location>
    <ligand>
        <name>[4Fe-4S] cluster</name>
        <dbReference type="ChEBI" id="CHEBI:49883"/>
        <label>4</label>
    </ligand>
</feature>
<dbReference type="PROSITE" id="PS51379">
    <property type="entry name" value="4FE4S_FER_2"/>
    <property type="match status" value="3"/>
</dbReference>
<dbReference type="PANTHER" id="PTHR43545">
    <property type="entry name" value="FORMATE DEHYDROGENASE, NITRATE-INDUCIBLE, IRON-SULFUR SUBUNIT"/>
    <property type="match status" value="1"/>
</dbReference>
<accession>A0A5D0MG40</accession>
<feature type="binding site" evidence="7">
    <location>
        <position position="48"/>
    </location>
    <ligand>
        <name>[4Fe-4S] cluster</name>
        <dbReference type="ChEBI" id="CHEBI:49883"/>
        <label>1</label>
    </ligand>
</feature>
<evidence type="ECO:0000313" key="10">
    <source>
        <dbReference type="EMBL" id="TYB32674.1"/>
    </source>
</evidence>
<dbReference type="GO" id="GO:0030313">
    <property type="term" value="C:cell envelope"/>
    <property type="evidence" value="ECO:0007669"/>
    <property type="project" value="UniProtKB-SubCell"/>
</dbReference>
<name>A0A5D0MG40_FLESI</name>
<dbReference type="InterPro" id="IPR014603">
    <property type="entry name" value="Formate_DH_Fe-S_su"/>
</dbReference>
<keyword evidence="4" id="KW-0677">Repeat</keyword>
<dbReference type="CDD" id="cd10561">
    <property type="entry name" value="HybA_like"/>
    <property type="match status" value="1"/>
</dbReference>
<feature type="binding site" evidence="7">
    <location>
        <position position="146"/>
    </location>
    <ligand>
        <name>[4Fe-4S] cluster</name>
        <dbReference type="ChEBI" id="CHEBI:49883"/>
        <label>4</label>
    </ligand>
</feature>
<feature type="domain" description="4Fe-4S ferredoxin-type" evidence="9">
    <location>
        <begin position="131"/>
        <end position="160"/>
    </location>
</feature>
<feature type="binding site" evidence="7">
    <location>
        <position position="54"/>
    </location>
    <ligand>
        <name>[4Fe-4S] cluster</name>
        <dbReference type="ChEBI" id="CHEBI:49883"/>
        <label>1</label>
    </ligand>
</feature>
<feature type="binding site" evidence="7">
    <location>
        <position position="116"/>
    </location>
    <ligand>
        <name>[4Fe-4S] cluster</name>
        <dbReference type="ChEBI" id="CHEBI:49883"/>
        <label>3</label>
    </ligand>
</feature>
<dbReference type="AlphaFoldDB" id="A0A5D0MG40"/>
<dbReference type="EMBL" id="VSIV01000290">
    <property type="protein sequence ID" value="TYB32674.1"/>
    <property type="molecule type" value="Genomic_DNA"/>
</dbReference>
<feature type="binding site" evidence="7">
    <location>
        <position position="140"/>
    </location>
    <ligand>
        <name>[4Fe-4S] cluster</name>
        <dbReference type="ChEBI" id="CHEBI:49883"/>
        <label>4</label>
    </ligand>
</feature>
<evidence type="ECO:0000259" key="9">
    <source>
        <dbReference type="PROSITE" id="PS51379"/>
    </source>
</evidence>
<dbReference type="GO" id="GO:0051539">
    <property type="term" value="F:4 iron, 4 sulfur cluster binding"/>
    <property type="evidence" value="ECO:0007669"/>
    <property type="project" value="UniProtKB-KW"/>
</dbReference>
<evidence type="ECO:0000256" key="6">
    <source>
        <dbReference type="ARBA" id="ARBA00023014"/>
    </source>
</evidence>
<dbReference type="Pfam" id="PF13247">
    <property type="entry name" value="Fer4_11"/>
    <property type="match status" value="1"/>
</dbReference>
<dbReference type="GO" id="GO:0045333">
    <property type="term" value="P:cellular respiration"/>
    <property type="evidence" value="ECO:0007669"/>
    <property type="project" value="InterPro"/>
</dbReference>
<protein>
    <submittedName>
        <fullName evidence="10">Hydrogenase 2 operon protein HybA</fullName>
    </submittedName>
</protein>
<keyword evidence="8" id="KW-0732">Signal</keyword>
<feature type="binding site" evidence="7">
    <location>
        <position position="58"/>
    </location>
    <ligand>
        <name>[4Fe-4S] cluster</name>
        <dbReference type="ChEBI" id="CHEBI:49883"/>
        <label>2</label>
    </ligand>
</feature>
<comment type="subcellular location">
    <subcellularLocation>
        <location evidence="1">Cell envelope</location>
    </subcellularLocation>
</comment>
<gene>
    <name evidence="10" type="primary">hybA</name>
    <name evidence="10" type="ORF">FXF49_10315</name>
</gene>
<keyword evidence="2 7" id="KW-0004">4Fe-4S</keyword>
<feature type="binding site" evidence="7">
    <location>
        <position position="111"/>
    </location>
    <ligand>
        <name>[4Fe-4S] cluster</name>
        <dbReference type="ChEBI" id="CHEBI:49883"/>
        <label>3</label>
    </ligand>
</feature>
<dbReference type="InterPro" id="IPR051555">
    <property type="entry name" value="FDH_Electron_Transfer_Unit"/>
</dbReference>
<feature type="binding site" evidence="7">
    <location>
        <position position="172"/>
    </location>
    <ligand>
        <name>[4Fe-4S] cluster</name>
        <dbReference type="ChEBI" id="CHEBI:49883"/>
        <label>2</label>
    </ligand>
</feature>
<proteinExistence type="predicted"/>